<feature type="transmembrane region" description="Helical" evidence="7">
    <location>
        <begin position="50"/>
        <end position="70"/>
    </location>
</feature>
<dbReference type="Pfam" id="PF00813">
    <property type="entry name" value="FliP"/>
    <property type="match status" value="1"/>
</dbReference>
<keyword evidence="8" id="KW-0969">Cilium</keyword>
<evidence type="ECO:0000256" key="4">
    <source>
        <dbReference type="ARBA" id="ARBA00022692"/>
    </source>
</evidence>
<keyword evidence="6 7" id="KW-0472">Membrane</keyword>
<evidence type="ECO:0000256" key="3">
    <source>
        <dbReference type="ARBA" id="ARBA00022475"/>
    </source>
</evidence>
<evidence type="ECO:0000256" key="7">
    <source>
        <dbReference type="SAM" id="Phobius"/>
    </source>
</evidence>
<gene>
    <name evidence="8" type="ORF">GYA55_07420</name>
</gene>
<dbReference type="PANTHER" id="PTHR30587">
    <property type="entry name" value="FLAGELLAR BIOSYNTHETIC PROTEIN FLIP"/>
    <property type="match status" value="1"/>
</dbReference>
<proteinExistence type="inferred from homology"/>
<name>A0A7X9IJD1_9DELT</name>
<evidence type="ECO:0000256" key="2">
    <source>
        <dbReference type="ARBA" id="ARBA00006257"/>
    </source>
</evidence>
<keyword evidence="5 7" id="KW-1133">Transmembrane helix</keyword>
<protein>
    <submittedName>
        <fullName evidence="8">Flagellar biosynthetic protein FliP</fullName>
    </submittedName>
</protein>
<evidence type="ECO:0000256" key="1">
    <source>
        <dbReference type="ARBA" id="ARBA00004651"/>
    </source>
</evidence>
<evidence type="ECO:0000313" key="8">
    <source>
        <dbReference type="EMBL" id="NMC62983.1"/>
    </source>
</evidence>
<dbReference type="NCBIfam" id="NF009438">
    <property type="entry name" value="PRK12797.1"/>
    <property type="match status" value="1"/>
</dbReference>
<feature type="transmembrane region" description="Helical" evidence="7">
    <location>
        <begin position="203"/>
        <end position="220"/>
    </location>
</feature>
<dbReference type="GO" id="GO:0009306">
    <property type="term" value="P:protein secretion"/>
    <property type="evidence" value="ECO:0007669"/>
    <property type="project" value="InterPro"/>
</dbReference>
<reference evidence="8 9" key="1">
    <citation type="journal article" date="2020" name="Biotechnol. Biofuels">
        <title>New insights from the biogas microbiome by comprehensive genome-resolved metagenomics of nearly 1600 species originating from multiple anaerobic digesters.</title>
        <authorList>
            <person name="Campanaro S."/>
            <person name="Treu L."/>
            <person name="Rodriguez-R L.M."/>
            <person name="Kovalovszki A."/>
            <person name="Ziels R.M."/>
            <person name="Maus I."/>
            <person name="Zhu X."/>
            <person name="Kougias P.G."/>
            <person name="Basile A."/>
            <person name="Luo G."/>
            <person name="Schluter A."/>
            <person name="Konstantinidis K.T."/>
            <person name="Angelidaki I."/>
        </authorList>
    </citation>
    <scope>NUCLEOTIDE SEQUENCE [LARGE SCALE GENOMIC DNA]</scope>
    <source>
        <strain evidence="8">AS27yjCOA_65</strain>
    </source>
</reference>
<keyword evidence="8" id="KW-0966">Cell projection</keyword>
<dbReference type="PANTHER" id="PTHR30587:SF2">
    <property type="entry name" value="SURFACE PRESENTATION OF ANTIGENS PROTEIN SPAP"/>
    <property type="match status" value="1"/>
</dbReference>
<evidence type="ECO:0000256" key="5">
    <source>
        <dbReference type="ARBA" id="ARBA00022989"/>
    </source>
</evidence>
<dbReference type="Proteomes" id="UP000524246">
    <property type="component" value="Unassembled WGS sequence"/>
</dbReference>
<dbReference type="AlphaFoldDB" id="A0A7X9IJD1"/>
<dbReference type="GO" id="GO:0005886">
    <property type="term" value="C:plasma membrane"/>
    <property type="evidence" value="ECO:0007669"/>
    <property type="project" value="UniProtKB-SubCell"/>
</dbReference>
<keyword evidence="3" id="KW-1003">Cell membrane</keyword>
<feature type="transmembrane region" description="Helical" evidence="7">
    <location>
        <begin position="162"/>
        <end position="191"/>
    </location>
</feature>
<evidence type="ECO:0000313" key="9">
    <source>
        <dbReference type="Proteomes" id="UP000524246"/>
    </source>
</evidence>
<dbReference type="InterPro" id="IPR005838">
    <property type="entry name" value="T3SS_IM_P"/>
</dbReference>
<organism evidence="8 9">
    <name type="scientific">SAR324 cluster bacterium</name>
    <dbReference type="NCBI Taxonomy" id="2024889"/>
    <lineage>
        <taxon>Bacteria</taxon>
        <taxon>Deltaproteobacteria</taxon>
        <taxon>SAR324 cluster</taxon>
    </lineage>
</organism>
<comment type="subcellular location">
    <subcellularLocation>
        <location evidence="1">Cell membrane</location>
        <topology evidence="1">Multi-pass membrane protein</topology>
    </subcellularLocation>
</comment>
<keyword evidence="8" id="KW-0282">Flagellum</keyword>
<comment type="caution">
    <text evidence="8">The sequence shown here is derived from an EMBL/GenBank/DDBJ whole genome shotgun (WGS) entry which is preliminary data.</text>
</comment>
<sequence length="226" mass="24862">MMSIHPYWLIIASSMFALIPVGLALVTSYMKVSIVLGMLRSGLGTPQVPSGSVIMALSFALTAFIMAPVAKESAEIIASQKLPSFKESPSLQSLKSLILILDPWKKFMNSQAGESEKRFFREMRMSFLKKAGKPLDDEGEGDLPKTLQIVLPAFVFSELKEAFAMAFVVLLPFLIIDLVVANILVGLGMYMVSPVMISLPLKLFLFVGSDAWMFLARGLVESYQIT</sequence>
<accession>A0A7X9IJD1</accession>
<dbReference type="EMBL" id="JAAZON010000326">
    <property type="protein sequence ID" value="NMC62983.1"/>
    <property type="molecule type" value="Genomic_DNA"/>
</dbReference>
<comment type="similarity">
    <text evidence="2">Belongs to the FliP/MopC/SpaP family.</text>
</comment>
<keyword evidence="4 7" id="KW-0812">Transmembrane</keyword>
<feature type="transmembrane region" description="Helical" evidence="7">
    <location>
        <begin position="7"/>
        <end position="30"/>
    </location>
</feature>
<dbReference type="PRINTS" id="PR01302">
    <property type="entry name" value="TYPE3IMPPROT"/>
</dbReference>
<evidence type="ECO:0000256" key="6">
    <source>
        <dbReference type="ARBA" id="ARBA00023136"/>
    </source>
</evidence>